<gene>
    <name evidence="1" type="ORF">BLA23254_05008</name>
</gene>
<dbReference type="EMBL" id="CABVPW010000026">
    <property type="protein sequence ID" value="VWC05262.1"/>
    <property type="molecule type" value="Genomic_DNA"/>
</dbReference>
<sequence>MAVNNVDWIEIEGAYRAGVDSDRQRRHTHVESSG</sequence>
<evidence type="ECO:0000313" key="2">
    <source>
        <dbReference type="Proteomes" id="UP000494218"/>
    </source>
</evidence>
<evidence type="ECO:0000313" key="1">
    <source>
        <dbReference type="EMBL" id="VWC05262.1"/>
    </source>
</evidence>
<accession>A0A6P2PCJ5</accession>
<organism evidence="1 2">
    <name type="scientific">Burkholderia lata (strain ATCC 17760 / DSM 23089 / LMG 22485 / NCIMB 9086 / R18194 / 383)</name>
    <dbReference type="NCBI Taxonomy" id="482957"/>
    <lineage>
        <taxon>Bacteria</taxon>
        <taxon>Pseudomonadati</taxon>
        <taxon>Pseudomonadota</taxon>
        <taxon>Betaproteobacteria</taxon>
        <taxon>Burkholderiales</taxon>
        <taxon>Burkholderiaceae</taxon>
        <taxon>Burkholderia</taxon>
        <taxon>Burkholderia cepacia complex</taxon>
    </lineage>
</organism>
<reference evidence="1 2" key="1">
    <citation type="submission" date="2019-09" db="EMBL/GenBank/DDBJ databases">
        <authorList>
            <person name="Depoorter E."/>
        </authorList>
    </citation>
    <scope>NUCLEOTIDE SEQUENCE [LARGE SCALE GENOMIC DNA]</scope>
    <source>
        <strain evidence="1">LMG 23254</strain>
    </source>
</reference>
<dbReference type="AlphaFoldDB" id="A0A6P2PCJ5"/>
<name>A0A6P2PCJ5_BURL3</name>
<dbReference type="Proteomes" id="UP000494218">
    <property type="component" value="Unassembled WGS sequence"/>
</dbReference>
<protein>
    <submittedName>
        <fullName evidence="1">Uncharacterized protein</fullName>
    </submittedName>
</protein>
<proteinExistence type="predicted"/>